<feature type="active site" description="Charge relay system" evidence="5">
    <location>
        <position position="580"/>
    </location>
</feature>
<evidence type="ECO:0000256" key="1">
    <source>
        <dbReference type="ARBA" id="ARBA00011073"/>
    </source>
</evidence>
<name>A0A3M2RMU7_9HYPO</name>
<dbReference type="GO" id="GO:0004252">
    <property type="term" value="F:serine-type endopeptidase activity"/>
    <property type="evidence" value="ECO:0007669"/>
    <property type="project" value="UniProtKB-UniRule"/>
</dbReference>
<evidence type="ECO:0000256" key="5">
    <source>
        <dbReference type="PROSITE-ProRule" id="PRU01240"/>
    </source>
</evidence>
<dbReference type="PROSITE" id="PS51892">
    <property type="entry name" value="SUBTILASE"/>
    <property type="match status" value="1"/>
</dbReference>
<evidence type="ECO:0000256" key="4">
    <source>
        <dbReference type="ARBA" id="ARBA00022825"/>
    </source>
</evidence>
<feature type="domain" description="Peptidase S8/S53" evidence="6">
    <location>
        <begin position="573"/>
        <end position="783"/>
    </location>
</feature>
<protein>
    <submittedName>
        <fullName evidence="8">Uncharacterized protein</fullName>
    </submittedName>
</protein>
<dbReference type="AlphaFoldDB" id="A0A3M2RMU7"/>
<dbReference type="SUPFAM" id="SSF52743">
    <property type="entry name" value="Subtilisin-like"/>
    <property type="match status" value="1"/>
</dbReference>
<dbReference type="EMBL" id="NKUJ01000404">
    <property type="protein sequence ID" value="RMJ06564.1"/>
    <property type="molecule type" value="Genomic_DNA"/>
</dbReference>
<dbReference type="InterPro" id="IPR023828">
    <property type="entry name" value="Peptidase_S8_Ser-AS"/>
</dbReference>
<evidence type="ECO:0000256" key="2">
    <source>
        <dbReference type="ARBA" id="ARBA00022670"/>
    </source>
</evidence>
<feature type="active site" description="Charge relay system" evidence="5">
    <location>
        <position position="621"/>
    </location>
</feature>
<dbReference type="InterPro" id="IPR050131">
    <property type="entry name" value="Peptidase_S8_subtilisin-like"/>
</dbReference>
<proteinExistence type="inferred from homology"/>
<dbReference type="InterPro" id="IPR036852">
    <property type="entry name" value="Peptidase_S8/S53_dom_sf"/>
</dbReference>
<dbReference type="Gene3D" id="3.40.50.200">
    <property type="entry name" value="Peptidase S8/S53 domain"/>
    <property type="match status" value="1"/>
</dbReference>
<dbReference type="InterPro" id="IPR056002">
    <property type="entry name" value="DUF7580"/>
</dbReference>
<dbReference type="GO" id="GO:0006508">
    <property type="term" value="P:proteolysis"/>
    <property type="evidence" value="ECO:0007669"/>
    <property type="project" value="UniProtKB-KW"/>
</dbReference>
<feature type="domain" description="DUF7580" evidence="7">
    <location>
        <begin position="212"/>
        <end position="459"/>
    </location>
</feature>
<dbReference type="PRINTS" id="PR00723">
    <property type="entry name" value="SUBTILISIN"/>
</dbReference>
<organism evidence="8 9">
    <name type="scientific">Fusarium kuroshium</name>
    <dbReference type="NCBI Taxonomy" id="2010991"/>
    <lineage>
        <taxon>Eukaryota</taxon>
        <taxon>Fungi</taxon>
        <taxon>Dikarya</taxon>
        <taxon>Ascomycota</taxon>
        <taxon>Pezizomycotina</taxon>
        <taxon>Sordariomycetes</taxon>
        <taxon>Hypocreomycetidae</taxon>
        <taxon>Hypocreales</taxon>
        <taxon>Nectriaceae</taxon>
        <taxon>Fusarium</taxon>
        <taxon>Fusarium solani species complex</taxon>
    </lineage>
</organism>
<keyword evidence="2 5" id="KW-0645">Protease</keyword>
<dbReference type="Pfam" id="PF24476">
    <property type="entry name" value="DUF7580"/>
    <property type="match status" value="1"/>
</dbReference>
<dbReference type="InterPro" id="IPR000209">
    <property type="entry name" value="Peptidase_S8/S53_dom"/>
</dbReference>
<dbReference type="Proteomes" id="UP000277212">
    <property type="component" value="Unassembled WGS sequence"/>
</dbReference>
<comment type="similarity">
    <text evidence="1 5">Belongs to the peptidase S8 family.</text>
</comment>
<evidence type="ECO:0000256" key="3">
    <source>
        <dbReference type="ARBA" id="ARBA00022801"/>
    </source>
</evidence>
<keyword evidence="4 5" id="KW-0720">Serine protease</keyword>
<gene>
    <name evidence="8" type="ORF">CDV36_013839</name>
</gene>
<dbReference type="PANTHER" id="PTHR43806">
    <property type="entry name" value="PEPTIDASE S8"/>
    <property type="match status" value="1"/>
</dbReference>
<evidence type="ECO:0000313" key="9">
    <source>
        <dbReference type="Proteomes" id="UP000277212"/>
    </source>
</evidence>
<dbReference type="CDD" id="cd00306">
    <property type="entry name" value="Peptidases_S8_S53"/>
    <property type="match status" value="1"/>
</dbReference>
<evidence type="ECO:0000259" key="7">
    <source>
        <dbReference type="Pfam" id="PF24476"/>
    </source>
</evidence>
<dbReference type="OrthoDB" id="206201at2759"/>
<keyword evidence="3 5" id="KW-0378">Hydrolase</keyword>
<sequence length="847" mass="95576">MPTLTADRPELQILWAIDQFIVPLVKNRVAEDSQHVKFLAAYNLLYLMRVELSLLRFWISRACGLDEEADYDFFQDLQPLLQLLEDFINFKSLGWRGLDTPSYEKARRYPKLRIVIQEVSENDKVFDLTKVICLPGSKAPARAAYETVAKFNANNQRRIDGNNTDPLTRWTLMPTILACGGLSCASPCSRHGLITLLLLAATLIMLDLVQHKMFISPCDPENRWQEATCTVSCNFDELSPSLCEVDDICQTIGDSLSNEEKICLWIRSERIWHDPEADPGFVENIHISPTLSLEQILQQPTSKFGPNARVTLAYNLACTLLQTYSSEMQQREWGPGDIYFLYNPEDGTIHEPDHPYVAAAFFSDRQPVEMKDKFPVLIHFAKLLLEIGLGQLFVPKRVRLDVELIQWAQSDEAKESLTQGYLEAVLECLQAKKSRYRDDPMDEETQCRKVIFSLVSHLDKARHSYRSLNPKRTQQVSIPDSKLTELPVGTEIPQQHPLSREDISELLPRNRMFDEKRLRSCDDDQRWAPDTRRARVKTDFLHSISDISSARTFLDMAERFYTSSMRGFTSSPDIRIAILDTGIHTGNSFIKGAKYSRRSQDSPIKESKSFVSKQSNDECGHGTNVASLILRVFPEANLYIAKISRSVEQDGVNQIVEAIEWARSYNVHIINMSFSIPKTPEVKKIIKEAENTGVIFFVAASNNGIHAGRSFPATLDTVLCIHATDGKGNKGSMNPDPESHRDNFSTLGVAIPSVWESSVYLSGTSYATPIAAGMAGVILAFIKAAVADGKMPKESIEEVFDRQGMKNILLAMTMLRDGYNCIVPWREFWPLGSGQDTLIASIEKALK</sequence>
<feature type="active site" description="Charge relay system" evidence="5">
    <location>
        <position position="765"/>
    </location>
</feature>
<dbReference type="PROSITE" id="PS00138">
    <property type="entry name" value="SUBTILASE_SER"/>
    <property type="match status" value="1"/>
</dbReference>
<dbReference type="PANTHER" id="PTHR43806:SF11">
    <property type="entry name" value="CEREVISIN-RELATED"/>
    <property type="match status" value="1"/>
</dbReference>
<reference evidence="8 9" key="1">
    <citation type="submission" date="2017-06" db="EMBL/GenBank/DDBJ databases">
        <title>Comparative genomic analysis of Ambrosia Fusariam Clade fungi.</title>
        <authorList>
            <person name="Stajich J.E."/>
            <person name="Carrillo J."/>
            <person name="Kijimoto T."/>
            <person name="Eskalen A."/>
            <person name="O'Donnell K."/>
            <person name="Kasson M."/>
        </authorList>
    </citation>
    <scope>NUCLEOTIDE SEQUENCE [LARGE SCALE GENOMIC DNA]</scope>
    <source>
        <strain evidence="8">UCR3666</strain>
    </source>
</reference>
<dbReference type="InterPro" id="IPR015500">
    <property type="entry name" value="Peptidase_S8_subtilisin-rel"/>
</dbReference>
<comment type="caution">
    <text evidence="8">The sequence shown here is derived from an EMBL/GenBank/DDBJ whole genome shotgun (WGS) entry which is preliminary data.</text>
</comment>
<evidence type="ECO:0000313" key="8">
    <source>
        <dbReference type="EMBL" id="RMJ06564.1"/>
    </source>
</evidence>
<dbReference type="Pfam" id="PF00082">
    <property type="entry name" value="Peptidase_S8"/>
    <property type="match status" value="1"/>
</dbReference>
<evidence type="ECO:0000259" key="6">
    <source>
        <dbReference type="Pfam" id="PF00082"/>
    </source>
</evidence>
<keyword evidence="9" id="KW-1185">Reference proteome</keyword>
<accession>A0A3M2RMU7</accession>